<evidence type="ECO:0000313" key="1">
    <source>
        <dbReference type="EMBL" id="WRQ86696.1"/>
    </source>
</evidence>
<gene>
    <name evidence="1" type="ORF">K1X11_017930</name>
</gene>
<name>A0ABZ1C4P1_9BACT</name>
<organism evidence="1 2">
    <name type="scientific">Actomonas aquatica</name>
    <dbReference type="NCBI Taxonomy" id="2866162"/>
    <lineage>
        <taxon>Bacteria</taxon>
        <taxon>Pseudomonadati</taxon>
        <taxon>Verrucomicrobiota</taxon>
        <taxon>Opitutia</taxon>
        <taxon>Opitutales</taxon>
        <taxon>Opitutaceae</taxon>
        <taxon>Actomonas</taxon>
    </lineage>
</organism>
<accession>A0ABZ1C4P1</accession>
<reference evidence="1 2" key="1">
    <citation type="submission" date="2021-08" db="EMBL/GenBank/DDBJ databases">
        <authorList>
            <person name="Zhang D."/>
            <person name="Zhang A."/>
            <person name="Wang L."/>
        </authorList>
    </citation>
    <scope>NUCLEOTIDE SEQUENCE [LARGE SCALE GENOMIC DNA]</scope>
    <source>
        <strain evidence="1 2">WL0086</strain>
    </source>
</reference>
<reference evidence="1 2" key="2">
    <citation type="submission" date="2023-12" db="EMBL/GenBank/DDBJ databases">
        <title>Description of an unclassified Opitutus bacterium of Verrucomicrobiota.</title>
        <authorList>
            <person name="Zhang D.-F."/>
        </authorList>
    </citation>
    <scope>NUCLEOTIDE SEQUENCE [LARGE SCALE GENOMIC DNA]</scope>
    <source>
        <strain evidence="1 2">WL0086</strain>
    </source>
</reference>
<evidence type="ECO:0000313" key="2">
    <source>
        <dbReference type="Proteomes" id="UP000738431"/>
    </source>
</evidence>
<keyword evidence="2" id="KW-1185">Reference proteome</keyword>
<dbReference type="EMBL" id="CP139781">
    <property type="protein sequence ID" value="WRQ86696.1"/>
    <property type="molecule type" value="Genomic_DNA"/>
</dbReference>
<dbReference type="RefSeq" id="WP_221030533.1">
    <property type="nucleotide sequence ID" value="NZ_CP139781.1"/>
</dbReference>
<evidence type="ECO:0008006" key="3">
    <source>
        <dbReference type="Google" id="ProtNLM"/>
    </source>
</evidence>
<protein>
    <recommendedName>
        <fullName evidence="3">Hydantoinase A/oxoprolinase domain-containing protein</fullName>
    </recommendedName>
</protein>
<sequence>MAFACGIEFSDFGFNAATVSVDGTAETAVNELDGLWPAFAAWDGSKLVFGRAAEAQSRLHPRATSHVFWEHLSLAPSDLQGPPRVPAYSELAYAFLSEFWREVVERVGQPERVALAMPGQLMGESGGDNPGMGMILAMARDLGMPLTSISGLSISSLNDVESTAGLSSGRLLYLDLHLHSAAMSLLSTDGEGKMLRRRHLRLPRLGYIPLMQGLLRTMGNRFLKATAFDVTAQRELEQAFYDQTREQLLAASGGADVRYSISTATRVHQAAFPREALLRDLAPLEQGWAEAAVKFLRDASLTPKDVTVVISSRGRLLPGLDDAFGQRGFKHITQLKVGAAARGAARFAAELSPCADVTEVPVINEVALARGGAAGGDGLEILHLASPYPMPALAPSHLVVDGSAYSLFALPNTLHRGPDGELAVQALGRLGEVDVRLNREAGEWHLEAPTTGVPPIRVGTGDRIKLRANDQEVEMIIAAERRPGAL</sequence>
<proteinExistence type="predicted"/>
<dbReference type="Proteomes" id="UP000738431">
    <property type="component" value="Chromosome"/>
</dbReference>